<dbReference type="InterPro" id="IPR000873">
    <property type="entry name" value="AMP-dep_synth/lig_dom"/>
</dbReference>
<dbReference type="GO" id="GO:0005737">
    <property type="term" value="C:cytoplasm"/>
    <property type="evidence" value="ECO:0007669"/>
    <property type="project" value="TreeGrafter"/>
</dbReference>
<dbReference type="Gene3D" id="2.30.38.10">
    <property type="entry name" value="Luciferase, Domain 3"/>
    <property type="match status" value="1"/>
</dbReference>
<evidence type="ECO:0000313" key="4">
    <source>
        <dbReference type="EMBL" id="QEU96358.1"/>
    </source>
</evidence>
<dbReference type="AlphaFoldDB" id="A0A5J6GRC1"/>
<feature type="domain" description="Carrier" evidence="3">
    <location>
        <begin position="520"/>
        <end position="595"/>
    </location>
</feature>
<dbReference type="EMBL" id="CP023699">
    <property type="protein sequence ID" value="QEU96358.1"/>
    <property type="molecule type" value="Genomic_DNA"/>
</dbReference>
<protein>
    <submittedName>
        <fullName evidence="4">Amino acid adenylation domain-containing protein</fullName>
    </submittedName>
</protein>
<reference evidence="4 5" key="1">
    <citation type="submission" date="2017-09" db="EMBL/GenBank/DDBJ databases">
        <authorList>
            <person name="Lee N."/>
            <person name="Cho B.-K."/>
        </authorList>
    </citation>
    <scope>NUCLEOTIDE SEQUENCE [LARGE SCALE GENOMIC DNA]</scope>
    <source>
        <strain evidence="4 5">ATCC 12853</strain>
    </source>
</reference>
<evidence type="ECO:0000259" key="3">
    <source>
        <dbReference type="PROSITE" id="PS50075"/>
    </source>
</evidence>
<dbReference type="RefSeq" id="WP_150494591.1">
    <property type="nucleotide sequence ID" value="NZ_CP023699.1"/>
</dbReference>
<dbReference type="PROSITE" id="PS50075">
    <property type="entry name" value="CARRIER"/>
    <property type="match status" value="1"/>
</dbReference>
<dbReference type="PROSITE" id="PS00012">
    <property type="entry name" value="PHOSPHOPANTETHEINE"/>
    <property type="match status" value="1"/>
</dbReference>
<dbReference type="Gene3D" id="3.30.300.30">
    <property type="match status" value="1"/>
</dbReference>
<name>A0A5J6GRC1_STRKN</name>
<dbReference type="InterPro" id="IPR036736">
    <property type="entry name" value="ACP-like_sf"/>
</dbReference>
<dbReference type="PANTHER" id="PTHR45527:SF1">
    <property type="entry name" value="FATTY ACID SYNTHASE"/>
    <property type="match status" value="1"/>
</dbReference>
<dbReference type="InterPro" id="IPR020806">
    <property type="entry name" value="PKS_PP-bd"/>
</dbReference>
<dbReference type="PANTHER" id="PTHR45527">
    <property type="entry name" value="NONRIBOSOMAL PEPTIDE SYNTHETASE"/>
    <property type="match status" value="1"/>
</dbReference>
<dbReference type="Proteomes" id="UP000325529">
    <property type="component" value="Chromosome"/>
</dbReference>
<dbReference type="PROSITE" id="PS00455">
    <property type="entry name" value="AMP_BINDING"/>
    <property type="match status" value="1"/>
</dbReference>
<dbReference type="InterPro" id="IPR009081">
    <property type="entry name" value="PP-bd_ACP"/>
</dbReference>
<evidence type="ECO:0000313" key="5">
    <source>
        <dbReference type="Proteomes" id="UP000325529"/>
    </source>
</evidence>
<dbReference type="Pfam" id="PF00550">
    <property type="entry name" value="PP-binding"/>
    <property type="match status" value="1"/>
</dbReference>
<evidence type="ECO:0000256" key="1">
    <source>
        <dbReference type="ARBA" id="ARBA00022450"/>
    </source>
</evidence>
<dbReference type="CDD" id="cd05930">
    <property type="entry name" value="A_NRPS"/>
    <property type="match status" value="1"/>
</dbReference>
<evidence type="ECO:0000256" key="2">
    <source>
        <dbReference type="ARBA" id="ARBA00022553"/>
    </source>
</evidence>
<dbReference type="InterPro" id="IPR020845">
    <property type="entry name" value="AMP-binding_CS"/>
</dbReference>
<accession>A0A5J6GRC1</accession>
<dbReference type="Pfam" id="PF00501">
    <property type="entry name" value="AMP-binding"/>
    <property type="match status" value="1"/>
</dbReference>
<dbReference type="GO" id="GO:0043041">
    <property type="term" value="P:amino acid activation for nonribosomal peptide biosynthetic process"/>
    <property type="evidence" value="ECO:0007669"/>
    <property type="project" value="TreeGrafter"/>
</dbReference>
<keyword evidence="5" id="KW-1185">Reference proteome</keyword>
<keyword evidence="1" id="KW-0596">Phosphopantetheine</keyword>
<dbReference type="InterPro" id="IPR006162">
    <property type="entry name" value="Ppantetheine_attach_site"/>
</dbReference>
<dbReference type="Gene3D" id="3.40.50.980">
    <property type="match status" value="2"/>
</dbReference>
<dbReference type="InterPro" id="IPR045851">
    <property type="entry name" value="AMP-bd_C_sf"/>
</dbReference>
<dbReference type="GO" id="GO:0044550">
    <property type="term" value="P:secondary metabolite biosynthetic process"/>
    <property type="evidence" value="ECO:0007669"/>
    <property type="project" value="TreeGrafter"/>
</dbReference>
<organism evidence="4 5">
    <name type="scientific">Streptomyces kanamyceticus</name>
    <dbReference type="NCBI Taxonomy" id="1967"/>
    <lineage>
        <taxon>Bacteria</taxon>
        <taxon>Bacillati</taxon>
        <taxon>Actinomycetota</taxon>
        <taxon>Actinomycetes</taxon>
        <taxon>Kitasatosporales</taxon>
        <taxon>Streptomycetaceae</taxon>
        <taxon>Streptomyces</taxon>
    </lineage>
</organism>
<proteinExistence type="predicted"/>
<gene>
    <name evidence="4" type="ORF">CP970_40330</name>
</gene>
<dbReference type="NCBIfam" id="TIGR01733">
    <property type="entry name" value="AA-adenyl-dom"/>
    <property type="match status" value="1"/>
</dbReference>
<dbReference type="Pfam" id="PF13193">
    <property type="entry name" value="AMP-binding_C"/>
    <property type="match status" value="1"/>
</dbReference>
<dbReference type="InterPro" id="IPR010071">
    <property type="entry name" value="AA_adenyl_dom"/>
</dbReference>
<dbReference type="Gene3D" id="1.10.1200.10">
    <property type="entry name" value="ACP-like"/>
    <property type="match status" value="1"/>
</dbReference>
<dbReference type="KEGG" id="ska:CP970_40330"/>
<dbReference type="SMART" id="SM00823">
    <property type="entry name" value="PKS_PP"/>
    <property type="match status" value="1"/>
</dbReference>
<dbReference type="GO" id="GO:0017000">
    <property type="term" value="P:antibiotic biosynthetic process"/>
    <property type="evidence" value="ECO:0007669"/>
    <property type="project" value="UniProtKB-ARBA"/>
</dbReference>
<dbReference type="SUPFAM" id="SSF56801">
    <property type="entry name" value="Acetyl-CoA synthetase-like"/>
    <property type="match status" value="1"/>
</dbReference>
<keyword evidence="2" id="KW-0597">Phosphoprotein</keyword>
<sequence length="597" mass="62331">MHASSTGPTEVAPAERDRAVIQADPLSRFRAAVTAHPGRTAVVTPTGERLTFSQLDARARALAAALTGAGVRPGAVVGVSLRRGPALVVALLAVWRAGAAYVPLDPAYPGERLDHMARDAGVPVVVAEPGGHTWADGVQVLAPDATALFPTPEARVSPGTPAYVIYTSGSTGRPKGVTVTRGGVAHLVSSLERGGICPDTPGRVAWNASVSFDASVQQWIRVCRGDTLVLLADELRAEPDALAAHLARHGTTDLDATPSHWIALRDQVVAAAETLPDRPLRLLLGGEPVPPAMWADLADLAARGVVSAVNLYGPTECTVDSTAAWVSGDSAHIGAPLPGVGAHVLDDALAPSAEGELYLTGAGLAQGYWRRAALTAERFVASPFGPAGSRMYRTGDRVRRRADGTLHYLGRADRQVKVNGFRVEPGEIEAALTDHPDVGAGVVAVRQDATGAALAGYVVARAGADLDLPGLRAWLAARLPAHLVPSLTALAELPYGVGGKVDRSALPAPAADEGTKDGALPEGEFEVTVAEAWQEVLGRDRILATDDFFAMGGHSLMALRVVANLKRRLGVVIPTKLVYQYPALRDLAREAARLKNA</sequence>
<dbReference type="GO" id="GO:0031177">
    <property type="term" value="F:phosphopantetheine binding"/>
    <property type="evidence" value="ECO:0007669"/>
    <property type="project" value="InterPro"/>
</dbReference>
<dbReference type="InterPro" id="IPR025110">
    <property type="entry name" value="AMP-bd_C"/>
</dbReference>
<dbReference type="SUPFAM" id="SSF47336">
    <property type="entry name" value="ACP-like"/>
    <property type="match status" value="1"/>
</dbReference>